<evidence type="ECO:0000313" key="5">
    <source>
        <dbReference type="EMBL" id="MFC6954562.1"/>
    </source>
</evidence>
<feature type="domain" description="VWFA" evidence="4">
    <location>
        <begin position="86"/>
        <end position="269"/>
    </location>
</feature>
<dbReference type="Gene3D" id="2.60.40.10">
    <property type="entry name" value="Immunoglobulins"/>
    <property type="match status" value="1"/>
</dbReference>
<dbReference type="Pfam" id="PF07705">
    <property type="entry name" value="CARDB"/>
    <property type="match status" value="1"/>
</dbReference>
<keyword evidence="3" id="KW-0812">Transmembrane</keyword>
<evidence type="ECO:0000259" key="4">
    <source>
        <dbReference type="PROSITE" id="PS50234"/>
    </source>
</evidence>
<dbReference type="InterPro" id="IPR002035">
    <property type="entry name" value="VWF_A"/>
</dbReference>
<dbReference type="Pfam" id="PF18204">
    <property type="entry name" value="PGF-CTERM"/>
    <property type="match status" value="1"/>
</dbReference>
<gene>
    <name evidence="5" type="ORF">ACFQGB_16985</name>
</gene>
<dbReference type="InterPro" id="IPR026371">
    <property type="entry name" value="PGF_CTERM"/>
</dbReference>
<evidence type="ECO:0000313" key="6">
    <source>
        <dbReference type="Proteomes" id="UP001596395"/>
    </source>
</evidence>
<proteinExistence type="predicted"/>
<dbReference type="SMART" id="SM00327">
    <property type="entry name" value="VWA"/>
    <property type="match status" value="1"/>
</dbReference>
<dbReference type="AlphaFoldDB" id="A0ABD5VGE9"/>
<keyword evidence="3" id="KW-0472">Membrane</keyword>
<evidence type="ECO:0000256" key="1">
    <source>
        <dbReference type="ARBA" id="ARBA00022729"/>
    </source>
</evidence>
<dbReference type="CDD" id="cd00198">
    <property type="entry name" value="vWFA"/>
    <property type="match status" value="1"/>
</dbReference>
<dbReference type="EMBL" id="JBHSXN010000003">
    <property type="protein sequence ID" value="MFC6954562.1"/>
    <property type="molecule type" value="Genomic_DNA"/>
</dbReference>
<keyword evidence="6" id="KW-1185">Reference proteome</keyword>
<dbReference type="InterPro" id="IPR011635">
    <property type="entry name" value="CARDB"/>
</dbReference>
<name>A0ABD5VGE9_9EURY</name>
<dbReference type="InterPro" id="IPR036465">
    <property type="entry name" value="vWFA_dom_sf"/>
</dbReference>
<protein>
    <submittedName>
        <fullName evidence="5">VWA domain-containing protein</fullName>
    </submittedName>
</protein>
<feature type="transmembrane region" description="Helical" evidence="3">
    <location>
        <begin position="661"/>
        <end position="679"/>
    </location>
</feature>
<keyword evidence="1" id="KW-0732">Signal</keyword>
<feature type="region of interest" description="Disordered" evidence="2">
    <location>
        <begin position="627"/>
        <end position="658"/>
    </location>
</feature>
<accession>A0ABD5VGE9</accession>
<comment type="caution">
    <text evidence="5">The sequence shown here is derived from an EMBL/GenBank/DDBJ whole genome shotgun (WGS) entry which is preliminary data.</text>
</comment>
<keyword evidence="3" id="KW-1133">Transmembrane helix</keyword>
<feature type="compositionally biased region" description="Low complexity" evidence="2">
    <location>
        <begin position="629"/>
        <end position="646"/>
    </location>
</feature>
<dbReference type="InterPro" id="IPR013783">
    <property type="entry name" value="Ig-like_fold"/>
</dbReference>
<dbReference type="GO" id="GO:0030115">
    <property type="term" value="C:S-layer"/>
    <property type="evidence" value="ECO:0007669"/>
    <property type="project" value="UniProtKB-SubCell"/>
</dbReference>
<reference evidence="5 6" key="1">
    <citation type="journal article" date="2019" name="Int. J. Syst. Evol. Microbiol.">
        <title>The Global Catalogue of Microorganisms (GCM) 10K type strain sequencing project: providing services to taxonomists for standard genome sequencing and annotation.</title>
        <authorList>
            <consortium name="The Broad Institute Genomics Platform"/>
            <consortium name="The Broad Institute Genome Sequencing Center for Infectious Disease"/>
            <person name="Wu L."/>
            <person name="Ma J."/>
        </authorList>
    </citation>
    <scope>NUCLEOTIDE SEQUENCE [LARGE SCALE GENOMIC DNA]</scope>
    <source>
        <strain evidence="5 6">GX26</strain>
    </source>
</reference>
<dbReference type="Pfam" id="PF00092">
    <property type="entry name" value="VWA"/>
    <property type="match status" value="1"/>
</dbReference>
<dbReference type="PROSITE" id="PS50234">
    <property type="entry name" value="VWFA"/>
    <property type="match status" value="1"/>
</dbReference>
<dbReference type="Gene3D" id="3.40.50.410">
    <property type="entry name" value="von Willebrand factor, type A domain"/>
    <property type="match status" value="1"/>
</dbReference>
<dbReference type="Proteomes" id="UP001596395">
    <property type="component" value="Unassembled WGS sequence"/>
</dbReference>
<evidence type="ECO:0000256" key="3">
    <source>
        <dbReference type="SAM" id="Phobius"/>
    </source>
</evidence>
<evidence type="ECO:0000256" key="2">
    <source>
        <dbReference type="SAM" id="MobiDB-lite"/>
    </source>
</evidence>
<dbReference type="RefSeq" id="WP_336351506.1">
    <property type="nucleotide sequence ID" value="NZ_JAZAQL010000003.1"/>
</dbReference>
<dbReference type="NCBIfam" id="TIGR04126">
    <property type="entry name" value="PGF_CTERM"/>
    <property type="match status" value="1"/>
</dbReference>
<sequence>MSPDRTRSIRASATGRPETTTLARVAVVLVALLVTTSTVAAATTTFAAGSNESLSANDSVLALETTSTVASTSTTTQTQATSKKVDVVFVMDRSDSMNTERYELANELQTFQRTLLERDVDARFGLVTYTSSATVRQPFTSDFDAIERAMIFSPSGNTERASDAILKATEMNYRSDAERVIVLITDEDDDSDAATRQQAIDRLEDYTFLSVSPSSASASSCDVHSPPCDSSSDNELRTLADDVGGDWLSIDTNADRTMERVATNVFEAVNAPEKSGSDSNNEFEVGPNINVVEQSVNRTEIEVGESVEFNVTLRNKGLAEGTYNLFLTTNGELLAEKRVTVGHLSETSTTLVHRFDQAGDYKMVLSNQRVDVVHVSEPYPMSIDVTKNDAGDRLQATVADANAGVPVTIDLPPSAILAGTGNELTSITIDSRPTAVKIQHDLAFDLTLERIEAPPEGTPAIASDARAVRYLSVTSSLSTADLRSVTFEFLKSGDDVEIYRYDTDGGEWMQLTQRNVDGAPGHVVASTSRLSTFALVVDDPALSVGSVDVGATSVTEGDLVTASITVTNNGTRAQSYDATVSLDGQTVETKFVEVPAGETITVPMSFVANDPGTYDLAVAGVDQGQLQVDPAPTTSEPTTTEPTTADPGDDDDAPADGSTPGFSIIVALVALIAAALLVSRRR</sequence>
<dbReference type="GO" id="GO:0005886">
    <property type="term" value="C:plasma membrane"/>
    <property type="evidence" value="ECO:0007669"/>
    <property type="project" value="UniProtKB-SubCell"/>
</dbReference>
<dbReference type="SUPFAM" id="SSF53300">
    <property type="entry name" value="vWA-like"/>
    <property type="match status" value="1"/>
</dbReference>
<organism evidence="5 6">
    <name type="scientific">Halorubellus litoreus</name>
    <dbReference type="NCBI Taxonomy" id="755308"/>
    <lineage>
        <taxon>Archaea</taxon>
        <taxon>Methanobacteriati</taxon>
        <taxon>Methanobacteriota</taxon>
        <taxon>Stenosarchaea group</taxon>
        <taxon>Halobacteria</taxon>
        <taxon>Halobacteriales</taxon>
        <taxon>Halorubellaceae</taxon>
        <taxon>Halorubellus</taxon>
    </lineage>
</organism>